<dbReference type="Proteomes" id="UP001428341">
    <property type="component" value="Unassembled WGS sequence"/>
</dbReference>
<protein>
    <submittedName>
        <fullName evidence="2">Uncharacterized protein</fullName>
    </submittedName>
</protein>
<evidence type="ECO:0000313" key="3">
    <source>
        <dbReference type="Proteomes" id="UP001428341"/>
    </source>
</evidence>
<keyword evidence="3" id="KW-1185">Reference proteome</keyword>
<reference evidence="2 3" key="1">
    <citation type="submission" date="2024-05" db="EMBL/GenBank/DDBJ databases">
        <title>Haplotype-resolved chromosome-level genome assembly of Huyou (Citrus changshanensis).</title>
        <authorList>
            <person name="Miao C."/>
            <person name="Chen W."/>
            <person name="Wu Y."/>
            <person name="Wang L."/>
            <person name="Zhao S."/>
            <person name="Grierson D."/>
            <person name="Xu C."/>
            <person name="Chen K."/>
        </authorList>
    </citation>
    <scope>NUCLEOTIDE SEQUENCE [LARGE SCALE GENOMIC DNA]</scope>
    <source>
        <strain evidence="2">01-14</strain>
        <tissue evidence="2">Leaf</tissue>
    </source>
</reference>
<name>A0AAP0MU03_9ROSI</name>
<organism evidence="2 3">
    <name type="scientific">Citrus x changshan-huyou</name>
    <dbReference type="NCBI Taxonomy" id="2935761"/>
    <lineage>
        <taxon>Eukaryota</taxon>
        <taxon>Viridiplantae</taxon>
        <taxon>Streptophyta</taxon>
        <taxon>Embryophyta</taxon>
        <taxon>Tracheophyta</taxon>
        <taxon>Spermatophyta</taxon>
        <taxon>Magnoliopsida</taxon>
        <taxon>eudicotyledons</taxon>
        <taxon>Gunneridae</taxon>
        <taxon>Pentapetalae</taxon>
        <taxon>rosids</taxon>
        <taxon>malvids</taxon>
        <taxon>Sapindales</taxon>
        <taxon>Rutaceae</taxon>
        <taxon>Aurantioideae</taxon>
        <taxon>Citrus</taxon>
    </lineage>
</organism>
<sequence>MLVVQAIHNFIVALMRLKGAGNTLRWVVLVRSLLLSIVTFEVILRALGMILILSFLGDFSESSFVVLKLCLKLASLNAEATYEWSDGLRLACHGLQRIFITMSCSRRAVTRQRRCPLFMPTPLFCSSSVCLSAAIRLNLFIYFVYSS</sequence>
<keyword evidence="1" id="KW-1133">Transmembrane helix</keyword>
<comment type="caution">
    <text evidence="2">The sequence shown here is derived from an EMBL/GenBank/DDBJ whole genome shotgun (WGS) entry which is preliminary data.</text>
</comment>
<evidence type="ECO:0000313" key="2">
    <source>
        <dbReference type="EMBL" id="KAK9216860.1"/>
    </source>
</evidence>
<dbReference type="AlphaFoldDB" id="A0AAP0MU03"/>
<proteinExistence type="predicted"/>
<feature type="transmembrane region" description="Helical" evidence="1">
    <location>
        <begin position="123"/>
        <end position="145"/>
    </location>
</feature>
<dbReference type="EMBL" id="JBCGBO010000003">
    <property type="protein sequence ID" value="KAK9216860.1"/>
    <property type="molecule type" value="Genomic_DNA"/>
</dbReference>
<keyword evidence="1" id="KW-0812">Transmembrane</keyword>
<gene>
    <name evidence="2" type="ORF">WN944_008872</name>
</gene>
<evidence type="ECO:0000256" key="1">
    <source>
        <dbReference type="SAM" id="Phobius"/>
    </source>
</evidence>
<feature type="transmembrane region" description="Helical" evidence="1">
    <location>
        <begin position="33"/>
        <end position="56"/>
    </location>
</feature>
<keyword evidence="1" id="KW-0472">Membrane</keyword>
<accession>A0AAP0MU03</accession>